<keyword evidence="1" id="KW-1133">Transmembrane helix</keyword>
<evidence type="ECO:0000313" key="2">
    <source>
        <dbReference type="EMBL" id="KAH9494190.1"/>
    </source>
</evidence>
<evidence type="ECO:0008006" key="4">
    <source>
        <dbReference type="Google" id="ProtNLM"/>
    </source>
</evidence>
<sequence>MDNVGISILLLLSISSILIINLNNNISNHNQKKNFFEIETKQLAQYNTIKCKRKLIFFYFINFMTKLSRFSCNKNKNNY</sequence>
<evidence type="ECO:0000313" key="3">
    <source>
        <dbReference type="Proteomes" id="UP000790347"/>
    </source>
</evidence>
<reference evidence="2" key="2">
    <citation type="journal article" date="2022" name="Res Sq">
        <title>Comparative Genomics Reveals Insights into the Divergent Evolution of Astigmatic Mites and Household Pest Adaptations.</title>
        <authorList>
            <person name="Xiong Q."/>
            <person name="Wan A.T.-Y."/>
            <person name="Liu X.-Y."/>
            <person name="Fung C.S.-H."/>
            <person name="Xiao X."/>
            <person name="Malainual N."/>
            <person name="Hou J."/>
            <person name="Wang L."/>
            <person name="Wang M."/>
            <person name="Yang K."/>
            <person name="Cui Y."/>
            <person name="Leung E."/>
            <person name="Nong W."/>
            <person name="Shin S.-K."/>
            <person name="Au S."/>
            <person name="Jeong K.Y."/>
            <person name="Chew F.T."/>
            <person name="Hui J."/>
            <person name="Leung T.F."/>
            <person name="Tungtrongchitr A."/>
            <person name="Zhong N."/>
            <person name="Liu Z."/>
            <person name="Tsui S."/>
        </authorList>
    </citation>
    <scope>NUCLEOTIDE SEQUENCE</scope>
    <source>
        <strain evidence="2">Derf</strain>
        <tissue evidence="2">Whole organism</tissue>
    </source>
</reference>
<proteinExistence type="predicted"/>
<keyword evidence="3" id="KW-1185">Reference proteome</keyword>
<feature type="transmembrane region" description="Helical" evidence="1">
    <location>
        <begin position="6"/>
        <end position="23"/>
    </location>
</feature>
<organism evidence="2 3">
    <name type="scientific">Dermatophagoides farinae</name>
    <name type="common">American house dust mite</name>
    <dbReference type="NCBI Taxonomy" id="6954"/>
    <lineage>
        <taxon>Eukaryota</taxon>
        <taxon>Metazoa</taxon>
        <taxon>Ecdysozoa</taxon>
        <taxon>Arthropoda</taxon>
        <taxon>Chelicerata</taxon>
        <taxon>Arachnida</taxon>
        <taxon>Acari</taxon>
        <taxon>Acariformes</taxon>
        <taxon>Sarcoptiformes</taxon>
        <taxon>Astigmata</taxon>
        <taxon>Psoroptidia</taxon>
        <taxon>Analgoidea</taxon>
        <taxon>Pyroglyphidae</taxon>
        <taxon>Dermatophagoidinae</taxon>
        <taxon>Dermatophagoides</taxon>
    </lineage>
</organism>
<evidence type="ECO:0000256" key="1">
    <source>
        <dbReference type="SAM" id="Phobius"/>
    </source>
</evidence>
<reference evidence="2" key="1">
    <citation type="submission" date="2013-05" db="EMBL/GenBank/DDBJ databases">
        <authorList>
            <person name="Yim A.K.Y."/>
            <person name="Chan T.F."/>
            <person name="Ji K.M."/>
            <person name="Liu X.Y."/>
            <person name="Zhou J.W."/>
            <person name="Li R.Q."/>
            <person name="Yang K.Y."/>
            <person name="Li J."/>
            <person name="Li M."/>
            <person name="Law P.T.W."/>
            <person name="Wu Y.L."/>
            <person name="Cai Z.L."/>
            <person name="Qin H."/>
            <person name="Bao Y."/>
            <person name="Leung R.K.K."/>
            <person name="Ng P.K.S."/>
            <person name="Zou J."/>
            <person name="Zhong X.J."/>
            <person name="Ran P.X."/>
            <person name="Zhong N.S."/>
            <person name="Liu Z.G."/>
            <person name="Tsui S.K.W."/>
        </authorList>
    </citation>
    <scope>NUCLEOTIDE SEQUENCE</scope>
    <source>
        <strain evidence="2">Derf</strain>
        <tissue evidence="2">Whole organism</tissue>
    </source>
</reference>
<gene>
    <name evidence="2" type="ORF">DERF_014900</name>
</gene>
<accession>A0A922HNC0</accession>
<comment type="caution">
    <text evidence="2">The sequence shown here is derived from an EMBL/GenBank/DDBJ whole genome shotgun (WGS) entry which is preliminary data.</text>
</comment>
<dbReference type="EMBL" id="ASGP02000008">
    <property type="protein sequence ID" value="KAH9494190.1"/>
    <property type="molecule type" value="Genomic_DNA"/>
</dbReference>
<keyword evidence="1" id="KW-0812">Transmembrane</keyword>
<dbReference type="AlphaFoldDB" id="A0A922HNC0"/>
<keyword evidence="1" id="KW-0472">Membrane</keyword>
<dbReference type="Proteomes" id="UP000790347">
    <property type="component" value="Unassembled WGS sequence"/>
</dbReference>
<name>A0A922HNC0_DERFA</name>
<protein>
    <recommendedName>
        <fullName evidence="4">Transmembrane protein</fullName>
    </recommendedName>
</protein>